<dbReference type="InterPro" id="IPR011057">
    <property type="entry name" value="Mss4-like_sf"/>
</dbReference>
<dbReference type="Gene3D" id="3.90.1590.10">
    <property type="entry name" value="glutathione-dependent formaldehyde- activating enzyme (gfa)"/>
    <property type="match status" value="1"/>
</dbReference>
<evidence type="ECO:0000313" key="7">
    <source>
        <dbReference type="Proteomes" id="UP000729357"/>
    </source>
</evidence>
<dbReference type="GO" id="GO:0016846">
    <property type="term" value="F:carbon-sulfur lyase activity"/>
    <property type="evidence" value="ECO:0007669"/>
    <property type="project" value="InterPro"/>
</dbReference>
<dbReference type="InterPro" id="IPR006913">
    <property type="entry name" value="CENP-V/GFA"/>
</dbReference>
<sequence>MSHLTGDPKRHDLSSFKESLSGSCLCGSITVTINDNELFTKPRGHLCHCANCRKVSGSVVSANLIMEEEKVEIKDRDGTLKVYEDKATNSGNPVYRYFCAVDGNPVMSKVDALPGKAIIKLGMMPVIPTPEMESFALHKHTWFKKPEGVVSYKILRTGELMDDE</sequence>
<evidence type="ECO:0000256" key="4">
    <source>
        <dbReference type="ARBA" id="ARBA00023239"/>
    </source>
</evidence>
<dbReference type="Pfam" id="PF04828">
    <property type="entry name" value="GFA"/>
    <property type="match status" value="1"/>
</dbReference>
<keyword evidence="2" id="KW-0479">Metal-binding</keyword>
<dbReference type="PROSITE" id="PS51891">
    <property type="entry name" value="CENP_V_GFA"/>
    <property type="match status" value="1"/>
</dbReference>
<dbReference type="PANTHER" id="PTHR33337:SF43">
    <property type="entry name" value="CENP-V_GFA DOMAIN-CONTAINING PROTEIN"/>
    <property type="match status" value="1"/>
</dbReference>
<organism evidence="6 7">
    <name type="scientific">Aureobasidium melanogenum</name>
    <name type="common">Aureobasidium pullulans var. melanogenum</name>
    <dbReference type="NCBI Taxonomy" id="46634"/>
    <lineage>
        <taxon>Eukaryota</taxon>
        <taxon>Fungi</taxon>
        <taxon>Dikarya</taxon>
        <taxon>Ascomycota</taxon>
        <taxon>Pezizomycotina</taxon>
        <taxon>Dothideomycetes</taxon>
        <taxon>Dothideomycetidae</taxon>
        <taxon>Dothideales</taxon>
        <taxon>Saccotheciaceae</taxon>
        <taxon>Aureobasidium</taxon>
    </lineage>
</organism>
<feature type="domain" description="CENP-V/GFA" evidence="5">
    <location>
        <begin position="20"/>
        <end position="153"/>
    </location>
</feature>
<gene>
    <name evidence="6" type="ORF">KCU98_g16090</name>
</gene>
<comment type="caution">
    <text evidence="6">The sequence shown here is derived from an EMBL/GenBank/DDBJ whole genome shotgun (WGS) entry which is preliminary data.</text>
</comment>
<keyword evidence="3" id="KW-0862">Zinc</keyword>
<reference evidence="6" key="1">
    <citation type="journal article" date="2021" name="J Fungi (Basel)">
        <title>Virulence traits and population genomics of the black yeast Aureobasidium melanogenum.</title>
        <authorList>
            <person name="Cernosa A."/>
            <person name="Sun X."/>
            <person name="Gostincar C."/>
            <person name="Fang C."/>
            <person name="Gunde-Cimerman N."/>
            <person name="Song Z."/>
        </authorList>
    </citation>
    <scope>NUCLEOTIDE SEQUENCE</scope>
    <source>
        <strain evidence="6">EXF-9298</strain>
    </source>
</reference>
<evidence type="ECO:0000256" key="1">
    <source>
        <dbReference type="ARBA" id="ARBA00005495"/>
    </source>
</evidence>
<reference evidence="6" key="2">
    <citation type="submission" date="2021-08" db="EMBL/GenBank/DDBJ databases">
        <authorList>
            <person name="Gostincar C."/>
            <person name="Sun X."/>
            <person name="Song Z."/>
            <person name="Gunde-Cimerman N."/>
        </authorList>
    </citation>
    <scope>NUCLEOTIDE SEQUENCE</scope>
    <source>
        <strain evidence="6">EXF-9298</strain>
    </source>
</reference>
<dbReference type="SUPFAM" id="SSF51316">
    <property type="entry name" value="Mss4-like"/>
    <property type="match status" value="1"/>
</dbReference>
<dbReference type="GO" id="GO:0046872">
    <property type="term" value="F:metal ion binding"/>
    <property type="evidence" value="ECO:0007669"/>
    <property type="project" value="UniProtKB-KW"/>
</dbReference>
<comment type="similarity">
    <text evidence="1">Belongs to the Gfa family.</text>
</comment>
<proteinExistence type="inferred from homology"/>
<name>A0A9P8FB64_AURME</name>
<keyword evidence="7" id="KW-1185">Reference proteome</keyword>
<dbReference type="AlphaFoldDB" id="A0A9P8FB64"/>
<evidence type="ECO:0000259" key="5">
    <source>
        <dbReference type="PROSITE" id="PS51891"/>
    </source>
</evidence>
<accession>A0A9P8FB64</accession>
<protein>
    <recommendedName>
        <fullName evidence="5">CENP-V/GFA domain-containing protein</fullName>
    </recommendedName>
</protein>
<evidence type="ECO:0000256" key="2">
    <source>
        <dbReference type="ARBA" id="ARBA00022723"/>
    </source>
</evidence>
<dbReference type="PANTHER" id="PTHR33337">
    <property type="entry name" value="GFA DOMAIN-CONTAINING PROTEIN"/>
    <property type="match status" value="1"/>
</dbReference>
<evidence type="ECO:0000256" key="3">
    <source>
        <dbReference type="ARBA" id="ARBA00022833"/>
    </source>
</evidence>
<evidence type="ECO:0000313" key="6">
    <source>
        <dbReference type="EMBL" id="KAG9967888.1"/>
    </source>
</evidence>
<keyword evidence="4" id="KW-0456">Lyase</keyword>
<feature type="non-terminal residue" evidence="6">
    <location>
        <position position="164"/>
    </location>
</feature>
<dbReference type="EMBL" id="JAHFXS010003574">
    <property type="protein sequence ID" value="KAG9967888.1"/>
    <property type="molecule type" value="Genomic_DNA"/>
</dbReference>
<dbReference type="Proteomes" id="UP000729357">
    <property type="component" value="Unassembled WGS sequence"/>
</dbReference>